<dbReference type="KEGG" id="afo:Afer_0159"/>
<evidence type="ECO:0000313" key="10">
    <source>
        <dbReference type="Proteomes" id="UP000000771"/>
    </source>
</evidence>
<protein>
    <submittedName>
        <fullName evidence="9">Flagellar biosynthesis protein FlhA</fullName>
    </submittedName>
</protein>
<dbReference type="GO" id="GO:0009306">
    <property type="term" value="P:protein secretion"/>
    <property type="evidence" value="ECO:0007669"/>
    <property type="project" value="InterPro"/>
</dbReference>
<evidence type="ECO:0000256" key="6">
    <source>
        <dbReference type="ARBA" id="ARBA00023136"/>
    </source>
</evidence>
<comment type="subcellular location">
    <subcellularLocation>
        <location evidence="1">Cell membrane</location>
        <topology evidence="1">Multi-pass membrane protein</topology>
    </subcellularLocation>
</comment>
<feature type="transmembrane region" description="Helical" evidence="8">
    <location>
        <begin position="89"/>
        <end position="116"/>
    </location>
</feature>
<proteinExistence type="inferred from homology"/>
<name>C7M230_ACIFD</name>
<dbReference type="Gene3D" id="3.40.30.60">
    <property type="entry name" value="FHIPEP family, domain 1"/>
    <property type="match status" value="1"/>
</dbReference>
<dbReference type="InterPro" id="IPR042196">
    <property type="entry name" value="FHIPEP_4"/>
</dbReference>
<dbReference type="PRINTS" id="PR00949">
    <property type="entry name" value="TYPE3IMAPROT"/>
</dbReference>
<dbReference type="eggNOG" id="COG1298">
    <property type="taxonomic scope" value="Bacteria"/>
</dbReference>
<keyword evidence="9" id="KW-0966">Cell projection</keyword>
<dbReference type="Pfam" id="PF00771">
    <property type="entry name" value="FHIPEP"/>
    <property type="match status" value="1"/>
</dbReference>
<keyword evidence="5 8" id="KW-1133">Transmembrane helix</keyword>
<dbReference type="Proteomes" id="UP000000771">
    <property type="component" value="Chromosome"/>
</dbReference>
<dbReference type="STRING" id="525909.Afer_0159"/>
<keyword evidence="4 8" id="KW-0812">Transmembrane</keyword>
<accession>C7M230</accession>
<feature type="transmembrane region" description="Helical" evidence="8">
    <location>
        <begin position="185"/>
        <end position="207"/>
    </location>
</feature>
<dbReference type="InterPro" id="IPR001712">
    <property type="entry name" value="T3SS_FHIPEP"/>
</dbReference>
<dbReference type="InterPro" id="IPR025505">
    <property type="entry name" value="FHIPEP_CS"/>
</dbReference>
<keyword evidence="7" id="KW-0175">Coiled coil</keyword>
<evidence type="ECO:0000256" key="1">
    <source>
        <dbReference type="ARBA" id="ARBA00004651"/>
    </source>
</evidence>
<dbReference type="OrthoDB" id="9759185at2"/>
<evidence type="ECO:0000256" key="7">
    <source>
        <dbReference type="SAM" id="Coils"/>
    </source>
</evidence>
<dbReference type="PROSITE" id="PS00994">
    <property type="entry name" value="FHIPEP"/>
    <property type="match status" value="1"/>
</dbReference>
<keyword evidence="9" id="KW-0282">Flagellum</keyword>
<gene>
    <name evidence="9" type="ordered locus">Afer_0159</name>
</gene>
<dbReference type="PANTHER" id="PTHR30161">
    <property type="entry name" value="FLAGELLAR EXPORT PROTEIN, MEMBRANE FLHA SUBUNIT-RELATED"/>
    <property type="match status" value="1"/>
</dbReference>
<dbReference type="PANTHER" id="PTHR30161:SF1">
    <property type="entry name" value="FLAGELLAR BIOSYNTHESIS PROTEIN FLHA-RELATED"/>
    <property type="match status" value="1"/>
</dbReference>
<dbReference type="GO" id="GO:0044780">
    <property type="term" value="P:bacterial-type flagellum assembly"/>
    <property type="evidence" value="ECO:0007669"/>
    <property type="project" value="TreeGrafter"/>
</dbReference>
<keyword evidence="6 8" id="KW-0472">Membrane</keyword>
<feature type="transmembrane region" description="Helical" evidence="8">
    <location>
        <begin position="29"/>
        <end position="46"/>
    </location>
</feature>
<evidence type="ECO:0000313" key="9">
    <source>
        <dbReference type="EMBL" id="ACU53128.1"/>
    </source>
</evidence>
<keyword evidence="9" id="KW-0969">Cilium</keyword>
<dbReference type="Gene3D" id="1.10.8.540">
    <property type="entry name" value="FHIPEP family, domain 3"/>
    <property type="match status" value="1"/>
</dbReference>
<feature type="transmembrane region" description="Helical" evidence="8">
    <location>
        <begin position="58"/>
        <end position="83"/>
    </location>
</feature>
<keyword evidence="10" id="KW-1185">Reference proteome</keyword>
<organism evidence="9 10">
    <name type="scientific">Acidimicrobium ferrooxidans (strain DSM 10331 / JCM 15462 / NBRC 103882 / ICP)</name>
    <dbReference type="NCBI Taxonomy" id="525909"/>
    <lineage>
        <taxon>Bacteria</taxon>
        <taxon>Bacillati</taxon>
        <taxon>Actinomycetota</taxon>
        <taxon>Acidimicrobiia</taxon>
        <taxon>Acidimicrobiales</taxon>
        <taxon>Acidimicrobiaceae</taxon>
        <taxon>Acidimicrobium</taxon>
    </lineage>
</organism>
<keyword evidence="3" id="KW-1003">Cell membrane</keyword>
<feature type="coiled-coil region" evidence="7">
    <location>
        <begin position="596"/>
        <end position="623"/>
    </location>
</feature>
<dbReference type="InterPro" id="IPR042194">
    <property type="entry name" value="FHIPEP_1"/>
</dbReference>
<dbReference type="HOGENOM" id="CLU_015346_3_0_11"/>
<dbReference type="InterPro" id="IPR042193">
    <property type="entry name" value="FHIPEP_3"/>
</dbReference>
<dbReference type="PIRSF" id="PIRSF005419">
    <property type="entry name" value="FlhA"/>
    <property type="match status" value="1"/>
</dbReference>
<dbReference type="Gene3D" id="3.40.50.12790">
    <property type="entry name" value="FHIPEP family, domain 4"/>
    <property type="match status" value="1"/>
</dbReference>
<comment type="similarity">
    <text evidence="2">Belongs to the FHIPEP (flagella/HR/invasion proteins export pore) family.</text>
</comment>
<dbReference type="GO" id="GO:0005886">
    <property type="term" value="C:plasma membrane"/>
    <property type="evidence" value="ECO:0007669"/>
    <property type="project" value="UniProtKB-SubCell"/>
</dbReference>
<evidence type="ECO:0000256" key="5">
    <source>
        <dbReference type="ARBA" id="ARBA00022989"/>
    </source>
</evidence>
<dbReference type="EMBL" id="CP001631">
    <property type="protein sequence ID" value="ACU53128.1"/>
    <property type="molecule type" value="Genomic_DNA"/>
</dbReference>
<feature type="transmembrane region" description="Helical" evidence="8">
    <location>
        <begin position="227"/>
        <end position="245"/>
    </location>
</feature>
<dbReference type="RefSeq" id="WP_015797633.1">
    <property type="nucleotide sequence ID" value="NC_013124.1"/>
</dbReference>
<evidence type="ECO:0000256" key="8">
    <source>
        <dbReference type="SAM" id="Phobius"/>
    </source>
</evidence>
<evidence type="ECO:0000256" key="2">
    <source>
        <dbReference type="ARBA" id="ARBA00008835"/>
    </source>
</evidence>
<reference evidence="9 10" key="1">
    <citation type="journal article" date="2009" name="Stand. Genomic Sci.">
        <title>Complete genome sequence of Acidimicrobium ferrooxidans type strain (ICP).</title>
        <authorList>
            <person name="Clum A."/>
            <person name="Nolan M."/>
            <person name="Lang E."/>
            <person name="Glavina Del Rio T."/>
            <person name="Tice H."/>
            <person name="Copeland A."/>
            <person name="Cheng J.F."/>
            <person name="Lucas S."/>
            <person name="Chen F."/>
            <person name="Bruce D."/>
            <person name="Goodwin L."/>
            <person name="Pitluck S."/>
            <person name="Ivanova N."/>
            <person name="Mavrommatis K."/>
            <person name="Mikhailova N."/>
            <person name="Pati A."/>
            <person name="Chen A."/>
            <person name="Palaniappan K."/>
            <person name="Goker M."/>
            <person name="Spring S."/>
            <person name="Land M."/>
            <person name="Hauser L."/>
            <person name="Chang Y.J."/>
            <person name="Jeffries C.C."/>
            <person name="Chain P."/>
            <person name="Bristow J."/>
            <person name="Eisen J.A."/>
            <person name="Markowitz V."/>
            <person name="Hugenholtz P."/>
            <person name="Kyrpides N.C."/>
            <person name="Klenk H.P."/>
            <person name="Lapidus A."/>
        </authorList>
    </citation>
    <scope>NUCLEOTIDE SEQUENCE [LARGE SCALE GENOMIC DNA]</scope>
    <source>
        <strain evidence="10">DSM 10331 / JCM 15462 / NBRC 103882 / ICP</strain>
    </source>
</reference>
<dbReference type="AlphaFoldDB" id="C7M230"/>
<sequence>MALAVPVGIAVIVIMLVVPMPSQLLDVLITANLTFALIVLGLTLRVRDPLDFSAFPSVLLVATMFRLALNVSATRLVLLHAYAGSVIEAFGHFVVGGSVVVGLVVFAILFIIQFVVITNGAGRVAEVGARFTLDAMPGKQMAIDADLNAGHISEAEARARRARIAREADFYGAMDGASKFVKGDAVAAAVITLINLIGGFIVGIVEHHLSVSQSIDTYSLLSVGDGLVSQIPALLLSISTGLMVTRSANDADFGLDLLRQIAHEPVAIQLAGGVIGALGLLPGLPMVPFVLVGGSVFAVGWRLRSRSASHVGSGDEPVVTESEAVPDALAADVVGVELLELQLGFELLDVLDPARGGDLLTRVKGLRRKLAGELGFLLPPVRTHDSLDVGPDEYRILIQDQVVGTGRIPRGRVLAMGQGLESLPGEAAVDPVFGLAACWIPPEAKTQAQVLGATVVDRSSVIVTHLAEVVRRHADELLTRQQVKEMLDALRQAAPVVVDELVSSQLPLGELQRVLRDLLAERVPVRNLAAIVEAVVDRARQTHEPDALLEAAREALGGAIGTRFATGGKLPVAYLVPELELRLVESLVSVDGRRSLGIAHEELRALRAEVAEAKQRAEAQGLDLVLVTMGAIRRPLWAVLARTPAELPVLALGEIGSSVDVVQMGVIGGVQQPAAL</sequence>
<evidence type="ECO:0000256" key="4">
    <source>
        <dbReference type="ARBA" id="ARBA00022692"/>
    </source>
</evidence>
<evidence type="ECO:0000256" key="3">
    <source>
        <dbReference type="ARBA" id="ARBA00022475"/>
    </source>
</evidence>